<gene>
    <name evidence="1" type="ORF">MCBMB27_05467</name>
    <name evidence="2" type="ORF">SAMN05192567_12453</name>
</gene>
<reference evidence="2 4" key="2">
    <citation type="submission" date="2016-10" db="EMBL/GenBank/DDBJ databases">
        <authorList>
            <person name="Varghese N."/>
            <person name="Submissions S."/>
        </authorList>
    </citation>
    <scope>NUCLEOTIDE SEQUENCE [LARGE SCALE GENOMIC DNA]</scope>
    <source>
        <strain evidence="2 4">CBMB27</strain>
    </source>
</reference>
<organism evidence="2 4">
    <name type="scientific">Methylobacterium phyllosphaerae</name>
    <dbReference type="NCBI Taxonomy" id="418223"/>
    <lineage>
        <taxon>Bacteria</taxon>
        <taxon>Pseudomonadati</taxon>
        <taxon>Pseudomonadota</taxon>
        <taxon>Alphaproteobacteria</taxon>
        <taxon>Hyphomicrobiales</taxon>
        <taxon>Methylobacteriaceae</taxon>
        <taxon>Methylobacterium</taxon>
    </lineage>
</organism>
<keyword evidence="3" id="KW-1185">Reference proteome</keyword>
<protein>
    <submittedName>
        <fullName evidence="2">Uncharacterized protein</fullName>
    </submittedName>
</protein>
<dbReference type="EMBL" id="CP015367">
    <property type="protein sequence ID" value="APT34758.1"/>
    <property type="molecule type" value="Genomic_DNA"/>
</dbReference>
<dbReference type="AlphaFoldDB" id="A0AAE8L8M0"/>
<reference evidence="1 3" key="1">
    <citation type="submission" date="2016-04" db="EMBL/GenBank/DDBJ databases">
        <title>Complete genome sequencing and analysis of CBMB27, Methylobacterium phyllosphaerae isolated from leaf tissues of rice (Oryza sativa L.).</title>
        <authorList>
            <person name="Lee Y."/>
            <person name="Hwangbo K."/>
            <person name="Chung H."/>
            <person name="Yoo J."/>
            <person name="Kim K.Y."/>
            <person name="Sa T.M."/>
            <person name="Um Y."/>
            <person name="Madhaiyan M."/>
        </authorList>
    </citation>
    <scope>NUCLEOTIDE SEQUENCE [LARGE SCALE GENOMIC DNA]</scope>
    <source>
        <strain evidence="1 3">CBMB27</strain>
    </source>
</reference>
<proteinExistence type="predicted"/>
<accession>A0AAE8L8M0</accession>
<evidence type="ECO:0000313" key="3">
    <source>
        <dbReference type="Proteomes" id="UP000185487"/>
    </source>
</evidence>
<evidence type="ECO:0000313" key="1">
    <source>
        <dbReference type="EMBL" id="APT34758.1"/>
    </source>
</evidence>
<dbReference type="Proteomes" id="UP000185487">
    <property type="component" value="Chromosome"/>
</dbReference>
<dbReference type="Proteomes" id="UP000199140">
    <property type="component" value="Unassembled WGS sequence"/>
</dbReference>
<evidence type="ECO:0000313" key="2">
    <source>
        <dbReference type="EMBL" id="SFH42772.1"/>
    </source>
</evidence>
<dbReference type="EMBL" id="FOPK01000024">
    <property type="protein sequence ID" value="SFH42772.1"/>
    <property type="molecule type" value="Genomic_DNA"/>
</dbReference>
<sequence>MAPPQATWMVGWRHPVRIETARHSKNAGVAKTVTNSVAITNVMATEIKSEGRVGSAAGDGGVSNRAPAALASIKVVTAAATAAR</sequence>
<dbReference type="KEGG" id="mphy:MCBMB27_05467"/>
<name>A0AAE8L8M0_9HYPH</name>
<evidence type="ECO:0000313" key="4">
    <source>
        <dbReference type="Proteomes" id="UP000199140"/>
    </source>
</evidence>